<dbReference type="InterPro" id="IPR015421">
    <property type="entry name" value="PyrdxlP-dep_Trfase_major"/>
</dbReference>
<evidence type="ECO:0000313" key="1">
    <source>
        <dbReference type="EMBL" id="CAF1179305.1"/>
    </source>
</evidence>
<dbReference type="Gene3D" id="3.40.640.10">
    <property type="entry name" value="Type I PLP-dependent aspartate aminotransferase-like (Major domain)"/>
    <property type="match status" value="1"/>
</dbReference>
<evidence type="ECO:0000313" key="2">
    <source>
        <dbReference type="EMBL" id="CAF3943518.1"/>
    </source>
</evidence>
<dbReference type="Proteomes" id="UP000681722">
    <property type="component" value="Unassembled WGS sequence"/>
</dbReference>
<accession>A0A814UR84</accession>
<protein>
    <submittedName>
        <fullName evidence="1">Uncharacterized protein</fullName>
    </submittedName>
</protein>
<dbReference type="SUPFAM" id="SSF53383">
    <property type="entry name" value="PLP-dependent transferases"/>
    <property type="match status" value="1"/>
</dbReference>
<dbReference type="AlphaFoldDB" id="A0A814UR84"/>
<comment type="caution">
    <text evidence="1">The sequence shown here is derived from an EMBL/GenBank/DDBJ whole genome shotgun (WGS) entry which is preliminary data.</text>
</comment>
<dbReference type="EMBL" id="CAJNOQ010007803">
    <property type="protein sequence ID" value="CAF1179305.1"/>
    <property type="molecule type" value="Genomic_DNA"/>
</dbReference>
<dbReference type="InterPro" id="IPR015424">
    <property type="entry name" value="PyrdxlP-dep_Trfase"/>
</dbReference>
<reference evidence="1" key="1">
    <citation type="submission" date="2021-02" db="EMBL/GenBank/DDBJ databases">
        <authorList>
            <person name="Nowell W R."/>
        </authorList>
    </citation>
    <scope>NUCLEOTIDE SEQUENCE</scope>
</reference>
<proteinExistence type="predicted"/>
<keyword evidence="3" id="KW-1185">Reference proteome</keyword>
<dbReference type="EMBL" id="CAJOBC010007804">
    <property type="protein sequence ID" value="CAF3943518.1"/>
    <property type="molecule type" value="Genomic_DNA"/>
</dbReference>
<sequence>MTFIPNGGDLLHSILADSVCKCLSKYTSYYAGVPDPVYLECQLSRWFCSMFGFENAVSSGIFTTGGSSSNLSSV</sequence>
<organism evidence="1 3">
    <name type="scientific">Didymodactylos carnosus</name>
    <dbReference type="NCBI Taxonomy" id="1234261"/>
    <lineage>
        <taxon>Eukaryota</taxon>
        <taxon>Metazoa</taxon>
        <taxon>Spiralia</taxon>
        <taxon>Gnathifera</taxon>
        <taxon>Rotifera</taxon>
        <taxon>Eurotatoria</taxon>
        <taxon>Bdelloidea</taxon>
        <taxon>Philodinida</taxon>
        <taxon>Philodinidae</taxon>
        <taxon>Didymodactylos</taxon>
    </lineage>
</organism>
<dbReference type="Proteomes" id="UP000663829">
    <property type="component" value="Unassembled WGS sequence"/>
</dbReference>
<name>A0A814UR84_9BILA</name>
<evidence type="ECO:0000313" key="3">
    <source>
        <dbReference type="Proteomes" id="UP000663829"/>
    </source>
</evidence>
<gene>
    <name evidence="1" type="ORF">GPM918_LOCUS22611</name>
    <name evidence="2" type="ORF">SRO942_LOCUS22610</name>
</gene>